<gene>
    <name evidence="2" type="ORF">SDC9_149049</name>
</gene>
<evidence type="ECO:0000256" key="1">
    <source>
        <dbReference type="SAM" id="MobiDB-lite"/>
    </source>
</evidence>
<sequence length="55" mass="6372">MVKYVDGVIKKEENGKFKRNPHGQPVSPTRPGYSNEFYKKVVDQTGDKYKVQKID</sequence>
<feature type="region of interest" description="Disordered" evidence="1">
    <location>
        <begin position="13"/>
        <end position="34"/>
    </location>
</feature>
<protein>
    <submittedName>
        <fullName evidence="2">Uncharacterized protein</fullName>
    </submittedName>
</protein>
<proteinExistence type="predicted"/>
<organism evidence="2">
    <name type="scientific">bioreactor metagenome</name>
    <dbReference type="NCBI Taxonomy" id="1076179"/>
    <lineage>
        <taxon>unclassified sequences</taxon>
        <taxon>metagenomes</taxon>
        <taxon>ecological metagenomes</taxon>
    </lineage>
</organism>
<dbReference type="AlphaFoldDB" id="A0A645EJA5"/>
<accession>A0A645EJA5</accession>
<reference evidence="2" key="1">
    <citation type="submission" date="2019-08" db="EMBL/GenBank/DDBJ databases">
        <authorList>
            <person name="Kucharzyk K."/>
            <person name="Murdoch R.W."/>
            <person name="Higgins S."/>
            <person name="Loffler F."/>
        </authorList>
    </citation>
    <scope>NUCLEOTIDE SEQUENCE</scope>
</reference>
<dbReference type="EMBL" id="VSSQ01047817">
    <property type="protein sequence ID" value="MPN01837.1"/>
    <property type="molecule type" value="Genomic_DNA"/>
</dbReference>
<name>A0A645EJA5_9ZZZZ</name>
<comment type="caution">
    <text evidence="2">The sequence shown here is derived from an EMBL/GenBank/DDBJ whole genome shotgun (WGS) entry which is preliminary data.</text>
</comment>
<evidence type="ECO:0000313" key="2">
    <source>
        <dbReference type="EMBL" id="MPN01837.1"/>
    </source>
</evidence>